<evidence type="ECO:0000313" key="1">
    <source>
        <dbReference type="EMBL" id="KAJ7985916.1"/>
    </source>
</evidence>
<protein>
    <submittedName>
        <fullName evidence="1">Uncharacterized protein</fullName>
    </submittedName>
</protein>
<dbReference type="Proteomes" id="UP001157502">
    <property type="component" value="Chromosome 35"/>
</dbReference>
<evidence type="ECO:0000313" key="2">
    <source>
        <dbReference type="Proteomes" id="UP001157502"/>
    </source>
</evidence>
<reference evidence="1" key="1">
    <citation type="submission" date="2021-05" db="EMBL/GenBank/DDBJ databases">
        <authorList>
            <person name="Pan Q."/>
            <person name="Jouanno E."/>
            <person name="Zahm M."/>
            <person name="Klopp C."/>
            <person name="Cabau C."/>
            <person name="Louis A."/>
            <person name="Berthelot C."/>
            <person name="Parey E."/>
            <person name="Roest Crollius H."/>
            <person name="Montfort J."/>
            <person name="Robinson-Rechavi M."/>
            <person name="Bouchez O."/>
            <person name="Lampietro C."/>
            <person name="Lopez Roques C."/>
            <person name="Donnadieu C."/>
            <person name="Postlethwait J."/>
            <person name="Bobe J."/>
            <person name="Dillon D."/>
            <person name="Chandos A."/>
            <person name="von Hippel F."/>
            <person name="Guiguen Y."/>
        </authorList>
    </citation>
    <scope>NUCLEOTIDE SEQUENCE</scope>
    <source>
        <strain evidence="1">YG-Jan2019</strain>
    </source>
</reference>
<gene>
    <name evidence="1" type="ORF">DPEC_G00345430</name>
</gene>
<dbReference type="EMBL" id="CM055762">
    <property type="protein sequence ID" value="KAJ7985916.1"/>
    <property type="molecule type" value="Genomic_DNA"/>
</dbReference>
<proteinExistence type="predicted"/>
<comment type="caution">
    <text evidence="1">The sequence shown here is derived from an EMBL/GenBank/DDBJ whole genome shotgun (WGS) entry which is preliminary data.</text>
</comment>
<keyword evidence="2" id="KW-1185">Reference proteome</keyword>
<name>A0ACC2F3K4_DALPE</name>
<accession>A0ACC2F3K4</accession>
<sequence length="108" mass="11886">MGGFSDWRQEGGTGRGGQHLDMSLYSCQKGLREMVDRRLPGDERGGLKGNATFVKVYMMSAALNGHLSGLKRTLATHAGREVVNGWWREETCGPRLETVTRRAMTTGS</sequence>
<organism evidence="1 2">
    <name type="scientific">Dallia pectoralis</name>
    <name type="common">Alaska blackfish</name>
    <dbReference type="NCBI Taxonomy" id="75939"/>
    <lineage>
        <taxon>Eukaryota</taxon>
        <taxon>Metazoa</taxon>
        <taxon>Chordata</taxon>
        <taxon>Craniata</taxon>
        <taxon>Vertebrata</taxon>
        <taxon>Euteleostomi</taxon>
        <taxon>Actinopterygii</taxon>
        <taxon>Neopterygii</taxon>
        <taxon>Teleostei</taxon>
        <taxon>Protacanthopterygii</taxon>
        <taxon>Esociformes</taxon>
        <taxon>Umbridae</taxon>
        <taxon>Dallia</taxon>
    </lineage>
</organism>